<sequence length="201" mass="22841">MNTILITILCCWFLSGFLMKFSDDEYDENSNKLMASILAIFSGILMGYLASNTIDASYIFLTIIIAGILSLKIDGIHHVISLIFFILTCVIFNFFTGPLLGLSLATLIICILAEYIDEIGNDNSKFYKNKFLKFFFDYRLTLEFTVLILALLGVYSSLTGFNIPYVHFIDFSVFIYFLTFDLGYIIAGVIFQKFRKNSVVS</sequence>
<dbReference type="Proteomes" id="UP000077066">
    <property type="component" value="Unassembled WGS sequence"/>
</dbReference>
<keyword evidence="1" id="KW-0472">Membrane</keyword>
<evidence type="ECO:0000313" key="3">
    <source>
        <dbReference type="Proteomes" id="UP000077066"/>
    </source>
</evidence>
<evidence type="ECO:0000256" key="1">
    <source>
        <dbReference type="SAM" id="Phobius"/>
    </source>
</evidence>
<proteinExistence type="predicted"/>
<keyword evidence="1" id="KW-1133">Transmembrane helix</keyword>
<reference evidence="2 3" key="1">
    <citation type="submission" date="2016-04" db="EMBL/GenBank/DDBJ databases">
        <title>Genome sequence of Methanobrevibacter filiformis DSM 11501.</title>
        <authorList>
            <person name="Poehlein A."/>
            <person name="Seedorf H."/>
            <person name="Daniel R."/>
        </authorList>
    </citation>
    <scope>NUCLEOTIDE SEQUENCE [LARGE SCALE GENOMIC DNA]</scope>
    <source>
        <strain evidence="2 3">DSM 11501</strain>
    </source>
</reference>
<feature type="transmembrane region" description="Helical" evidence="1">
    <location>
        <begin position="34"/>
        <end position="51"/>
    </location>
</feature>
<evidence type="ECO:0000313" key="2">
    <source>
        <dbReference type="EMBL" id="KZX10002.1"/>
    </source>
</evidence>
<feature type="transmembrane region" description="Helical" evidence="1">
    <location>
        <begin position="82"/>
        <end position="115"/>
    </location>
</feature>
<keyword evidence="1" id="KW-0812">Transmembrane</keyword>
<feature type="transmembrane region" description="Helical" evidence="1">
    <location>
        <begin position="136"/>
        <end position="156"/>
    </location>
</feature>
<protein>
    <submittedName>
        <fullName evidence="2">Uncharacterized protein</fullName>
    </submittedName>
</protein>
<keyword evidence="3" id="KW-1185">Reference proteome</keyword>
<dbReference type="STRING" id="55758.MBFIL_19360"/>
<organism evidence="2 3">
    <name type="scientific">Methanobrevibacter filiformis</name>
    <dbReference type="NCBI Taxonomy" id="55758"/>
    <lineage>
        <taxon>Archaea</taxon>
        <taxon>Methanobacteriati</taxon>
        <taxon>Methanobacteriota</taxon>
        <taxon>Methanomada group</taxon>
        <taxon>Methanobacteria</taxon>
        <taxon>Methanobacteriales</taxon>
        <taxon>Methanobacteriaceae</taxon>
        <taxon>Methanobrevibacter</taxon>
    </lineage>
</organism>
<comment type="caution">
    <text evidence="2">The sequence shown here is derived from an EMBL/GenBank/DDBJ whole genome shotgun (WGS) entry which is preliminary data.</text>
</comment>
<accession>A0A165YXX1</accession>
<feature type="transmembrane region" description="Helical" evidence="1">
    <location>
        <begin position="58"/>
        <end position="76"/>
    </location>
</feature>
<dbReference type="AlphaFoldDB" id="A0A165YXX1"/>
<name>A0A165YXX1_9EURY</name>
<dbReference type="EMBL" id="LWMT01000293">
    <property type="protein sequence ID" value="KZX10002.1"/>
    <property type="molecule type" value="Genomic_DNA"/>
</dbReference>
<dbReference type="PATRIC" id="fig|55758.3.peg.2154"/>
<feature type="transmembrane region" description="Helical" evidence="1">
    <location>
        <begin position="168"/>
        <end position="191"/>
    </location>
</feature>
<gene>
    <name evidence="2" type="ORF">MBFIL_19360</name>
</gene>